<dbReference type="EMBL" id="VJZC01000085">
    <property type="protein sequence ID" value="MPY58439.1"/>
    <property type="molecule type" value="Genomic_DNA"/>
</dbReference>
<comment type="caution">
    <text evidence="2">The sequence shown here is derived from an EMBL/GenBank/DDBJ whole genome shotgun (WGS) entry which is preliminary data.</text>
</comment>
<dbReference type="Proteomes" id="UP000400924">
    <property type="component" value="Unassembled WGS sequence"/>
</dbReference>
<name>A0A5N8XG72_9ACTN</name>
<keyword evidence="3" id="KW-1185">Reference proteome</keyword>
<organism evidence="2 3">
    <name type="scientific">Streptomyces spongiae</name>
    <dbReference type="NCBI Taxonomy" id="565072"/>
    <lineage>
        <taxon>Bacteria</taxon>
        <taxon>Bacillati</taxon>
        <taxon>Actinomycetota</taxon>
        <taxon>Actinomycetes</taxon>
        <taxon>Kitasatosporales</taxon>
        <taxon>Streptomycetaceae</taxon>
        <taxon>Streptomyces</taxon>
    </lineage>
</organism>
<protein>
    <recommendedName>
        <fullName evidence="4">ATP-binding protein</fullName>
    </recommendedName>
</protein>
<evidence type="ECO:0008006" key="4">
    <source>
        <dbReference type="Google" id="ProtNLM"/>
    </source>
</evidence>
<evidence type="ECO:0000313" key="3">
    <source>
        <dbReference type="Proteomes" id="UP000400924"/>
    </source>
</evidence>
<evidence type="ECO:0000313" key="2">
    <source>
        <dbReference type="EMBL" id="MPY58439.1"/>
    </source>
</evidence>
<feature type="region of interest" description="Disordered" evidence="1">
    <location>
        <begin position="34"/>
        <end position="53"/>
    </location>
</feature>
<dbReference type="RefSeq" id="WP_152771985.1">
    <property type="nucleotide sequence ID" value="NZ_VJZC01000085.1"/>
</dbReference>
<dbReference type="OrthoDB" id="7053960at2"/>
<reference evidence="2 3" key="1">
    <citation type="submission" date="2019-07" db="EMBL/GenBank/DDBJ databases">
        <title>New species of Amycolatopsis and Streptomyces.</title>
        <authorList>
            <person name="Duangmal K."/>
            <person name="Teo W.F.A."/>
            <person name="Lipun K."/>
        </authorList>
    </citation>
    <scope>NUCLEOTIDE SEQUENCE [LARGE SCALE GENOMIC DNA]</scope>
    <source>
        <strain evidence="2 3">NBRC 106415</strain>
    </source>
</reference>
<dbReference type="AlphaFoldDB" id="A0A5N8XG72"/>
<evidence type="ECO:0000256" key="1">
    <source>
        <dbReference type="SAM" id="MobiDB-lite"/>
    </source>
</evidence>
<accession>A0A5N8XG72</accession>
<gene>
    <name evidence="2" type="ORF">FNH08_15055</name>
</gene>
<sequence>MADFTVLRCHGTRLKSELGFAALHELLWPVTERISRQPQPQPQAKPLNEARHERRCGGLVPDRRGRTELVGELAEERPVLIIADEAQWLDEPSAVNIRLLLEAVDL</sequence>
<proteinExistence type="predicted"/>